<dbReference type="Pfam" id="PF00583">
    <property type="entry name" value="Acetyltransf_1"/>
    <property type="match status" value="1"/>
</dbReference>
<accession>A0ABW2RQ73</accession>
<evidence type="ECO:0000256" key="1">
    <source>
        <dbReference type="ARBA" id="ARBA00022679"/>
    </source>
</evidence>
<dbReference type="PROSITE" id="PS51186">
    <property type="entry name" value="GNAT"/>
    <property type="match status" value="1"/>
</dbReference>
<dbReference type="PANTHER" id="PTHR43877">
    <property type="entry name" value="AMINOALKYLPHOSPHONATE N-ACETYLTRANSFERASE-RELATED-RELATED"/>
    <property type="match status" value="1"/>
</dbReference>
<protein>
    <submittedName>
        <fullName evidence="4">GNAT family N-acetyltransferase</fullName>
        <ecNumber evidence="4">2.3.-.-</ecNumber>
    </submittedName>
</protein>
<evidence type="ECO:0000313" key="5">
    <source>
        <dbReference type="Proteomes" id="UP001596500"/>
    </source>
</evidence>
<evidence type="ECO:0000313" key="4">
    <source>
        <dbReference type="EMBL" id="MFC7443215.1"/>
    </source>
</evidence>
<proteinExistence type="predicted"/>
<dbReference type="RefSeq" id="WP_379867542.1">
    <property type="nucleotide sequence ID" value="NZ_JBHTBW010000081.1"/>
</dbReference>
<name>A0ABW2RQ73_9BACL</name>
<keyword evidence="2 4" id="KW-0012">Acyltransferase</keyword>
<dbReference type="Gene3D" id="3.40.630.30">
    <property type="match status" value="1"/>
</dbReference>
<reference evidence="5" key="1">
    <citation type="journal article" date="2019" name="Int. J. Syst. Evol. Microbiol.">
        <title>The Global Catalogue of Microorganisms (GCM) 10K type strain sequencing project: providing services to taxonomists for standard genome sequencing and annotation.</title>
        <authorList>
            <consortium name="The Broad Institute Genomics Platform"/>
            <consortium name="The Broad Institute Genome Sequencing Center for Infectious Disease"/>
            <person name="Wu L."/>
            <person name="Ma J."/>
        </authorList>
    </citation>
    <scope>NUCLEOTIDE SEQUENCE [LARGE SCALE GENOMIC DNA]</scope>
    <source>
        <strain evidence="5">CGMCC 1.12942</strain>
    </source>
</reference>
<evidence type="ECO:0000256" key="2">
    <source>
        <dbReference type="ARBA" id="ARBA00023315"/>
    </source>
</evidence>
<dbReference type="InterPro" id="IPR016181">
    <property type="entry name" value="Acyl_CoA_acyltransferase"/>
</dbReference>
<dbReference type="InterPro" id="IPR050832">
    <property type="entry name" value="Bact_Acetyltransf"/>
</dbReference>
<organism evidence="4 5">
    <name type="scientific">Laceyella putida</name>
    <dbReference type="NCBI Taxonomy" id="110101"/>
    <lineage>
        <taxon>Bacteria</taxon>
        <taxon>Bacillati</taxon>
        <taxon>Bacillota</taxon>
        <taxon>Bacilli</taxon>
        <taxon>Bacillales</taxon>
        <taxon>Thermoactinomycetaceae</taxon>
        <taxon>Laceyella</taxon>
    </lineage>
</organism>
<keyword evidence="1 4" id="KW-0808">Transferase</keyword>
<dbReference type="Proteomes" id="UP001596500">
    <property type="component" value="Unassembled WGS sequence"/>
</dbReference>
<dbReference type="InterPro" id="IPR000182">
    <property type="entry name" value="GNAT_dom"/>
</dbReference>
<comment type="caution">
    <text evidence="4">The sequence shown here is derived from an EMBL/GenBank/DDBJ whole genome shotgun (WGS) entry which is preliminary data.</text>
</comment>
<dbReference type="GO" id="GO:0016746">
    <property type="term" value="F:acyltransferase activity"/>
    <property type="evidence" value="ECO:0007669"/>
    <property type="project" value="UniProtKB-KW"/>
</dbReference>
<sequence>MESIAIRRAQLREAGALTRLAIRSKAHWGYDKAFMRRVAEELTVLEEMVNRDEVMVAEREGRLLGFYAIKGQPPVGELNALFVDPAAMGQKVGRTLMEHALRAAREKGFSCLRIDSDPFAEGFYKKMGAVKIGEVPSGSIPGRFLPLLEVEI</sequence>
<keyword evidence="5" id="KW-1185">Reference proteome</keyword>
<feature type="domain" description="N-acetyltransferase" evidence="3">
    <location>
        <begin position="4"/>
        <end position="151"/>
    </location>
</feature>
<dbReference type="EMBL" id="JBHTBW010000081">
    <property type="protein sequence ID" value="MFC7443215.1"/>
    <property type="molecule type" value="Genomic_DNA"/>
</dbReference>
<dbReference type="SUPFAM" id="SSF55729">
    <property type="entry name" value="Acyl-CoA N-acyltransferases (Nat)"/>
    <property type="match status" value="1"/>
</dbReference>
<evidence type="ECO:0000259" key="3">
    <source>
        <dbReference type="PROSITE" id="PS51186"/>
    </source>
</evidence>
<dbReference type="EC" id="2.3.-.-" evidence="4"/>
<dbReference type="CDD" id="cd04301">
    <property type="entry name" value="NAT_SF"/>
    <property type="match status" value="1"/>
</dbReference>
<gene>
    <name evidence="4" type="ORF">ACFQNG_19290</name>
</gene>